<dbReference type="Pfam" id="PF11625">
    <property type="entry name" value="DUF3253"/>
    <property type="match status" value="1"/>
</dbReference>
<dbReference type="Proteomes" id="UP001056291">
    <property type="component" value="Chromosome"/>
</dbReference>
<keyword evidence="2" id="KW-1185">Reference proteome</keyword>
<sequence>MTDENEQATDAPEAVIVEDDPVATYILNAVSEGKDVSPQDIAKQIAADRAKDTAPADIWRKYMTAVRQQSISLARKERLLIIRKGKVADPNDFKGLYKLRKI</sequence>
<dbReference type="RefSeq" id="WP_251932415.1">
    <property type="nucleotide sequence ID" value="NZ_CP098747.1"/>
</dbReference>
<proteinExistence type="predicted"/>
<reference evidence="1" key="1">
    <citation type="submission" date="2022-06" db="EMBL/GenBank/DDBJ databases">
        <title>Sneathiella actinostolidae sp. nov., isolated from a sea anemonein the Western Pacific Ocean.</title>
        <authorList>
            <person name="Wei M.J."/>
        </authorList>
    </citation>
    <scope>NUCLEOTIDE SEQUENCE</scope>
    <source>
        <strain evidence="1">PHK-P5</strain>
    </source>
</reference>
<evidence type="ECO:0000313" key="1">
    <source>
        <dbReference type="EMBL" id="USG59655.1"/>
    </source>
</evidence>
<accession>A0ABY4VXW3</accession>
<dbReference type="Gene3D" id="1.10.10.10">
    <property type="entry name" value="Winged helix-like DNA-binding domain superfamily/Winged helix DNA-binding domain"/>
    <property type="match status" value="1"/>
</dbReference>
<evidence type="ECO:0000313" key="2">
    <source>
        <dbReference type="Proteomes" id="UP001056291"/>
    </source>
</evidence>
<organism evidence="1 2">
    <name type="scientific">Sneathiella marina</name>
    <dbReference type="NCBI Taxonomy" id="2950108"/>
    <lineage>
        <taxon>Bacteria</taxon>
        <taxon>Pseudomonadati</taxon>
        <taxon>Pseudomonadota</taxon>
        <taxon>Alphaproteobacteria</taxon>
        <taxon>Sneathiellales</taxon>
        <taxon>Sneathiellaceae</taxon>
        <taxon>Sneathiella</taxon>
    </lineage>
</organism>
<gene>
    <name evidence="1" type="ORF">NBZ79_10725</name>
</gene>
<dbReference type="SUPFAM" id="SSF46785">
    <property type="entry name" value="Winged helix' DNA-binding domain"/>
    <property type="match status" value="1"/>
</dbReference>
<dbReference type="InterPro" id="IPR036388">
    <property type="entry name" value="WH-like_DNA-bd_sf"/>
</dbReference>
<dbReference type="EMBL" id="CP098747">
    <property type="protein sequence ID" value="USG59655.1"/>
    <property type="molecule type" value="Genomic_DNA"/>
</dbReference>
<protein>
    <submittedName>
        <fullName evidence="1">DUF3253 domain-containing protein</fullName>
    </submittedName>
</protein>
<dbReference type="InterPro" id="IPR021660">
    <property type="entry name" value="DUF3253"/>
</dbReference>
<dbReference type="InterPro" id="IPR036390">
    <property type="entry name" value="WH_DNA-bd_sf"/>
</dbReference>
<name>A0ABY4VXW3_9PROT</name>